<keyword evidence="1" id="KW-0472">Membrane</keyword>
<dbReference type="Proteomes" id="UP001404845">
    <property type="component" value="Unassembled WGS sequence"/>
</dbReference>
<comment type="caution">
    <text evidence="2">The sequence shown here is derived from an EMBL/GenBank/DDBJ whole genome shotgun (WGS) entry which is preliminary data.</text>
</comment>
<sequence>MLAILFLIVAGMLIGLFYHWGMLAIASFFVIAARIIYHLHNGHLMLADLLMIAASLFALQGGYVFGGYLAYKKDI</sequence>
<name>A0ABU9ZBH5_9HYPH</name>
<gene>
    <name evidence="2" type="ORF">PUR21_13205</name>
</gene>
<feature type="transmembrane region" description="Helical" evidence="1">
    <location>
        <begin position="6"/>
        <end position="37"/>
    </location>
</feature>
<keyword evidence="1" id="KW-1133">Transmembrane helix</keyword>
<reference evidence="2 3" key="1">
    <citation type="journal article" date="2023" name="PLoS ONE">
        <title>Complete genome assembly of Hawai'i environmental nontuberculous mycobacteria reveals unexpected co-isolation with methylobacteria.</title>
        <authorList>
            <person name="Hendrix J."/>
            <person name="Epperson L.E."/>
            <person name="Tong E.I."/>
            <person name="Chan Y.L."/>
            <person name="Hasan N.A."/>
            <person name="Dawrs S.N."/>
            <person name="Norton G.J."/>
            <person name="Virdi R."/>
            <person name="Crooks J.L."/>
            <person name="Chan E.D."/>
            <person name="Honda J.R."/>
            <person name="Strong M."/>
        </authorList>
    </citation>
    <scope>NUCLEOTIDE SEQUENCE [LARGE SCALE GENOMIC DNA]</scope>
    <source>
        <strain evidence="2 3">NJH_HI01</strain>
    </source>
</reference>
<evidence type="ECO:0000313" key="2">
    <source>
        <dbReference type="EMBL" id="MEN3228580.1"/>
    </source>
</evidence>
<protein>
    <submittedName>
        <fullName evidence="2">Uncharacterized protein</fullName>
    </submittedName>
</protein>
<evidence type="ECO:0000313" key="3">
    <source>
        <dbReference type="Proteomes" id="UP001404845"/>
    </source>
</evidence>
<organism evidence="2 3">
    <name type="scientific">Methylorubrum rhodesianum</name>
    <dbReference type="NCBI Taxonomy" id="29427"/>
    <lineage>
        <taxon>Bacteria</taxon>
        <taxon>Pseudomonadati</taxon>
        <taxon>Pseudomonadota</taxon>
        <taxon>Alphaproteobacteria</taxon>
        <taxon>Hyphomicrobiales</taxon>
        <taxon>Methylobacteriaceae</taxon>
        <taxon>Methylorubrum</taxon>
    </lineage>
</organism>
<proteinExistence type="predicted"/>
<feature type="transmembrane region" description="Helical" evidence="1">
    <location>
        <begin position="49"/>
        <end position="71"/>
    </location>
</feature>
<keyword evidence="1" id="KW-0812">Transmembrane</keyword>
<evidence type="ECO:0000256" key="1">
    <source>
        <dbReference type="SAM" id="Phobius"/>
    </source>
</evidence>
<accession>A0ABU9ZBH5</accession>
<dbReference type="RefSeq" id="WP_026105678.1">
    <property type="nucleotide sequence ID" value="NZ_JACWCW010000014.1"/>
</dbReference>
<keyword evidence="3" id="KW-1185">Reference proteome</keyword>
<dbReference type="EMBL" id="JAQYXL010000001">
    <property type="protein sequence ID" value="MEN3228580.1"/>
    <property type="molecule type" value="Genomic_DNA"/>
</dbReference>